<comment type="caution">
    <text evidence="3">The sequence shown here is derived from an EMBL/GenBank/DDBJ whole genome shotgun (WGS) entry which is preliminary data.</text>
</comment>
<dbReference type="PANTHER" id="PTHR43709:SF3">
    <property type="entry name" value="ISOMERASE YBHH-RELATED"/>
    <property type="match status" value="1"/>
</dbReference>
<name>A0ABS2AI87_9ACTN</name>
<dbReference type="PANTHER" id="PTHR43709">
    <property type="entry name" value="ACONITATE ISOMERASE-RELATED"/>
    <property type="match status" value="1"/>
</dbReference>
<dbReference type="Proteomes" id="UP000632138">
    <property type="component" value="Unassembled WGS sequence"/>
</dbReference>
<proteinExistence type="inferred from homology"/>
<dbReference type="InterPro" id="IPR047687">
    <property type="entry name" value="OMA_tautomer-like"/>
</dbReference>
<protein>
    <submittedName>
        <fullName evidence="3">4-oxalomesaconate tautomerase</fullName>
        <ecNumber evidence="3">5.3.2.8</ecNumber>
    </submittedName>
</protein>
<reference evidence="3 4" key="1">
    <citation type="submission" date="2021-01" db="EMBL/GenBank/DDBJ databases">
        <title>Actinoplanes sp. nov. LDG1-06 isolated from lichen.</title>
        <authorList>
            <person name="Saeng-In P."/>
            <person name="Phongsopitanun W."/>
            <person name="Kanchanasin P."/>
            <person name="Yuki M."/>
            <person name="Kudo T."/>
            <person name="Ohkuma M."/>
            <person name="Tanasupawat S."/>
        </authorList>
    </citation>
    <scope>NUCLEOTIDE SEQUENCE [LARGE SCALE GENOMIC DNA]</scope>
    <source>
        <strain evidence="3 4">LDG1-06</strain>
    </source>
</reference>
<keyword evidence="2 3" id="KW-0413">Isomerase</keyword>
<dbReference type="Pfam" id="PF04303">
    <property type="entry name" value="PrpF"/>
    <property type="match status" value="1"/>
</dbReference>
<dbReference type="EC" id="5.3.2.8" evidence="3"/>
<evidence type="ECO:0000313" key="3">
    <source>
        <dbReference type="EMBL" id="MBM2619554.1"/>
    </source>
</evidence>
<gene>
    <name evidence="3" type="ORF">JIG36_28825</name>
</gene>
<evidence type="ECO:0000256" key="2">
    <source>
        <dbReference type="ARBA" id="ARBA00023235"/>
    </source>
</evidence>
<dbReference type="InterPro" id="IPR007400">
    <property type="entry name" value="PrpF-like"/>
</dbReference>
<comment type="similarity">
    <text evidence="1">Belongs to the PrpF family.</text>
</comment>
<evidence type="ECO:0000313" key="4">
    <source>
        <dbReference type="Proteomes" id="UP000632138"/>
    </source>
</evidence>
<dbReference type="GO" id="GO:0016853">
    <property type="term" value="F:isomerase activity"/>
    <property type="evidence" value="ECO:0007669"/>
    <property type="project" value="UniProtKB-KW"/>
</dbReference>
<dbReference type="EMBL" id="JAENHP010000011">
    <property type="protein sequence ID" value="MBM2619554.1"/>
    <property type="molecule type" value="Genomic_DNA"/>
</dbReference>
<organism evidence="3 4">
    <name type="scientific">Paractinoplanes ovalisporus</name>
    <dbReference type="NCBI Taxonomy" id="2810368"/>
    <lineage>
        <taxon>Bacteria</taxon>
        <taxon>Bacillati</taxon>
        <taxon>Actinomycetota</taxon>
        <taxon>Actinomycetes</taxon>
        <taxon>Micromonosporales</taxon>
        <taxon>Micromonosporaceae</taxon>
        <taxon>Paractinoplanes</taxon>
    </lineage>
</organism>
<dbReference type="Gene3D" id="3.10.310.10">
    <property type="entry name" value="Diaminopimelate Epimerase, Chain A, domain 1"/>
    <property type="match status" value="2"/>
</dbReference>
<accession>A0ABS2AI87</accession>
<dbReference type="SUPFAM" id="SSF54506">
    <property type="entry name" value="Diaminopimelate epimerase-like"/>
    <property type="match status" value="2"/>
</dbReference>
<keyword evidence="4" id="KW-1185">Reference proteome</keyword>
<dbReference type="NCBIfam" id="NF033377">
    <property type="entry name" value="OMA_tautomer"/>
    <property type="match status" value="1"/>
</dbReference>
<evidence type="ECO:0000256" key="1">
    <source>
        <dbReference type="ARBA" id="ARBA00007673"/>
    </source>
</evidence>
<sequence>MVMRGGTSKGAYFLASDLPADPAERDDLLLRVMGSPDPRQIDGIGGGHPLTSKVAVVSRSPDPEADVDYLFLQVHVDEARVSAAQPCGNILAGVGPFAVERGLVDAAGSHTSVRVRMVNTGALAVVSFPVSGGRPVYAGDTAISGVPGRAARIVVEFRDTAGSVASSLLPTGNAVDSVDGVAATLIDNGMPVVLAEADDFGVTGYEAPASLEAMSDLSVRIHGLRLAAGKLMGLGDVTAATVPKVCLIAPPRAGGDVCTRMFIPRRVHTGIGVLAAVTVAAALVTRGAVTGDTVRIEHPTGFLDVVIDLVAGRSAVVSTARLLLEGRAFPRPVESV</sequence>